<dbReference type="Gene3D" id="2.30.29.30">
    <property type="entry name" value="Pleckstrin-homology domain (PH domain)/Phosphotyrosine-binding domain (PTB)"/>
    <property type="match status" value="1"/>
</dbReference>
<keyword evidence="3" id="KW-1185">Reference proteome</keyword>
<dbReference type="InterPro" id="IPR011993">
    <property type="entry name" value="PH-like_dom_sf"/>
</dbReference>
<dbReference type="SUPFAM" id="SSF50729">
    <property type="entry name" value="PH domain-like"/>
    <property type="match status" value="1"/>
</dbReference>
<evidence type="ECO:0000259" key="1">
    <source>
        <dbReference type="Pfam" id="PF18012"/>
    </source>
</evidence>
<dbReference type="AlphaFoldDB" id="A0ABD6F415"/>
<feature type="domain" description="Syntrophin split Pleckstrin homology (PH)" evidence="1">
    <location>
        <begin position="20"/>
        <end position="75"/>
    </location>
</feature>
<name>A0ABD6F415_9BILA</name>
<evidence type="ECO:0000313" key="3">
    <source>
        <dbReference type="Proteomes" id="UP001608902"/>
    </source>
</evidence>
<dbReference type="Pfam" id="PF18012">
    <property type="entry name" value="PH_17"/>
    <property type="match status" value="1"/>
</dbReference>
<organism evidence="2 3">
    <name type="scientific">Gnathostoma spinigerum</name>
    <dbReference type="NCBI Taxonomy" id="75299"/>
    <lineage>
        <taxon>Eukaryota</taxon>
        <taxon>Metazoa</taxon>
        <taxon>Ecdysozoa</taxon>
        <taxon>Nematoda</taxon>
        <taxon>Chromadorea</taxon>
        <taxon>Rhabditida</taxon>
        <taxon>Spirurina</taxon>
        <taxon>Gnathostomatomorpha</taxon>
        <taxon>Gnathostomatoidea</taxon>
        <taxon>Gnathostomatidae</taxon>
        <taxon>Gnathostoma</taxon>
    </lineage>
</organism>
<dbReference type="Proteomes" id="UP001608902">
    <property type="component" value="Unassembled WGS sequence"/>
</dbReference>
<sequence length="147" mass="16956">MRRESVVERIQWDDETHDRVKSLGLKLAYITRTSLQHEDIENRMFEMRPPSGRYIVTFRCETSAEADIWFESVHSCACALLTQALAQVNLMLGQNPQVRRMGWVAEQVWPDARISALSERTFSFIFSSTAITSYSSPVLFHKISIDI</sequence>
<evidence type="ECO:0000313" key="2">
    <source>
        <dbReference type="EMBL" id="MFH4984692.1"/>
    </source>
</evidence>
<accession>A0ABD6F415</accession>
<dbReference type="InterPro" id="IPR015482">
    <property type="entry name" value="Syntrophin"/>
</dbReference>
<dbReference type="PANTHER" id="PTHR10554:SF12">
    <property type="entry name" value="IP02644P"/>
    <property type="match status" value="1"/>
</dbReference>
<comment type="caution">
    <text evidence="2">The sequence shown here is derived from an EMBL/GenBank/DDBJ whole genome shotgun (WGS) entry which is preliminary data.</text>
</comment>
<dbReference type="InterPro" id="IPR041428">
    <property type="entry name" value="PHsplit_syntrophin"/>
</dbReference>
<dbReference type="PANTHER" id="PTHR10554">
    <property type="entry name" value="SYNTROPHIN"/>
    <property type="match status" value="1"/>
</dbReference>
<dbReference type="EMBL" id="JBGFUD010020185">
    <property type="protein sequence ID" value="MFH4984692.1"/>
    <property type="molecule type" value="Genomic_DNA"/>
</dbReference>
<gene>
    <name evidence="2" type="ORF">AB6A40_011401</name>
</gene>
<reference evidence="2 3" key="1">
    <citation type="submission" date="2024-08" db="EMBL/GenBank/DDBJ databases">
        <title>Gnathostoma spinigerum genome.</title>
        <authorList>
            <person name="Gonzalez-Bertolin B."/>
            <person name="Monzon S."/>
            <person name="Zaballos A."/>
            <person name="Jimenez P."/>
            <person name="Dekumyoy P."/>
            <person name="Varona S."/>
            <person name="Cuesta I."/>
            <person name="Sumanam S."/>
            <person name="Adisakwattana P."/>
            <person name="Gasser R.B."/>
            <person name="Hernandez-Gonzalez A."/>
            <person name="Young N.D."/>
            <person name="Perteguer M.J."/>
        </authorList>
    </citation>
    <scope>NUCLEOTIDE SEQUENCE [LARGE SCALE GENOMIC DNA]</scope>
    <source>
        <strain evidence="2">AL3</strain>
        <tissue evidence="2">Liver</tissue>
    </source>
</reference>
<proteinExistence type="predicted"/>
<protein>
    <recommendedName>
        <fullName evidence="1">Syntrophin split Pleckstrin homology (PH) domain-containing protein</fullName>
    </recommendedName>
</protein>